<feature type="region of interest" description="Disordered" evidence="1">
    <location>
        <begin position="56"/>
        <end position="76"/>
    </location>
</feature>
<sequence length="98" mass="11299">NFATPQQRARMVTGSTSSTLTTGSTSKTLTTDSFKHPQSRRSCRYGRDCYRKNPEHREEFAHPSDRDYREGGSGKEKCRYGSQCYRKNNAEHMAKYSH</sequence>
<feature type="domain" description="PBZ-type" evidence="2">
    <location>
        <begin position="40"/>
        <end position="65"/>
    </location>
</feature>
<dbReference type="GO" id="GO:0008408">
    <property type="term" value="F:3'-5' exonuclease activity"/>
    <property type="evidence" value="ECO:0007669"/>
    <property type="project" value="InterPro"/>
</dbReference>
<feature type="region of interest" description="Disordered" evidence="1">
    <location>
        <begin position="1"/>
        <end position="41"/>
    </location>
</feature>
<dbReference type="Gene3D" id="4.10.1000.40">
    <property type="match status" value="1"/>
</dbReference>
<name>A0A820NJK5_9BILA</name>
<gene>
    <name evidence="3" type="ORF">OKA104_LOCUS50807</name>
</gene>
<evidence type="ECO:0000313" key="3">
    <source>
        <dbReference type="EMBL" id="CAF4389736.1"/>
    </source>
</evidence>
<feature type="compositionally biased region" description="Low complexity" evidence="1">
    <location>
        <begin position="13"/>
        <end position="31"/>
    </location>
</feature>
<dbReference type="GO" id="GO:0035861">
    <property type="term" value="C:site of double-strand break"/>
    <property type="evidence" value="ECO:0007669"/>
    <property type="project" value="TreeGrafter"/>
</dbReference>
<feature type="non-terminal residue" evidence="3">
    <location>
        <position position="1"/>
    </location>
</feature>
<protein>
    <recommendedName>
        <fullName evidence="2">PBZ-type domain-containing protein</fullName>
    </recommendedName>
</protein>
<dbReference type="EMBL" id="CAJOAY010026296">
    <property type="protein sequence ID" value="CAF4389736.1"/>
    <property type="molecule type" value="Genomic_DNA"/>
</dbReference>
<dbReference type="GO" id="GO:0005634">
    <property type="term" value="C:nucleus"/>
    <property type="evidence" value="ECO:0007669"/>
    <property type="project" value="TreeGrafter"/>
</dbReference>
<reference evidence="3" key="1">
    <citation type="submission" date="2021-02" db="EMBL/GenBank/DDBJ databases">
        <authorList>
            <person name="Nowell W R."/>
        </authorList>
    </citation>
    <scope>NUCLEOTIDE SEQUENCE</scope>
</reference>
<organism evidence="3 4">
    <name type="scientific">Adineta steineri</name>
    <dbReference type="NCBI Taxonomy" id="433720"/>
    <lineage>
        <taxon>Eukaryota</taxon>
        <taxon>Metazoa</taxon>
        <taxon>Spiralia</taxon>
        <taxon>Gnathifera</taxon>
        <taxon>Rotifera</taxon>
        <taxon>Eurotatoria</taxon>
        <taxon>Bdelloidea</taxon>
        <taxon>Adinetida</taxon>
        <taxon>Adinetidae</taxon>
        <taxon>Adineta</taxon>
    </lineage>
</organism>
<dbReference type="PANTHER" id="PTHR21315">
    <property type="entry name" value="APRATAXIN AND PNK-LIKE FACTOR-RELATED"/>
    <property type="match status" value="1"/>
</dbReference>
<dbReference type="PANTHER" id="PTHR21315:SF2">
    <property type="entry name" value="APRATAXIN AND PNK-LIKE FACTOR"/>
    <property type="match status" value="1"/>
</dbReference>
<feature type="domain" description="PBZ-type" evidence="2">
    <location>
        <begin position="75"/>
        <end position="98"/>
    </location>
</feature>
<comment type="caution">
    <text evidence="3">The sequence shown here is derived from an EMBL/GenBank/DDBJ whole genome shotgun (WGS) entry which is preliminary data.</text>
</comment>
<dbReference type="InterPro" id="IPR039253">
    <property type="entry name" value="APLF"/>
</dbReference>
<dbReference type="Proteomes" id="UP000663881">
    <property type="component" value="Unassembled WGS sequence"/>
</dbReference>
<evidence type="ECO:0000259" key="2">
    <source>
        <dbReference type="Pfam" id="PF10283"/>
    </source>
</evidence>
<accession>A0A820NJK5</accession>
<dbReference type="AlphaFoldDB" id="A0A820NJK5"/>
<evidence type="ECO:0000256" key="1">
    <source>
        <dbReference type="SAM" id="MobiDB-lite"/>
    </source>
</evidence>
<dbReference type="GO" id="GO:0003906">
    <property type="term" value="F:DNA-(apurinic or apyrimidinic site) endonuclease activity"/>
    <property type="evidence" value="ECO:0007669"/>
    <property type="project" value="InterPro"/>
</dbReference>
<dbReference type="GO" id="GO:0006302">
    <property type="term" value="P:double-strand break repair"/>
    <property type="evidence" value="ECO:0007669"/>
    <property type="project" value="InterPro"/>
</dbReference>
<dbReference type="Pfam" id="PF10283">
    <property type="entry name" value="zf-CCHH"/>
    <property type="match status" value="2"/>
</dbReference>
<evidence type="ECO:0000313" key="4">
    <source>
        <dbReference type="Proteomes" id="UP000663881"/>
    </source>
</evidence>
<proteinExistence type="predicted"/>
<dbReference type="InterPro" id="IPR019406">
    <property type="entry name" value="APLF_PBZ"/>
</dbReference>